<dbReference type="Proteomes" id="UP000220106">
    <property type="component" value="Unassembled WGS sequence"/>
</dbReference>
<gene>
    <name evidence="1" type="ORF">CN689_20140</name>
</gene>
<sequence length="51" mass="6031">MACRHFYVTWDPNFPKGCRAFQFKTLNQPSLDVFRSSGQLCMKFESKLLKK</sequence>
<accession>A0AAX0S0R3</accession>
<proteinExistence type="predicted"/>
<dbReference type="AlphaFoldDB" id="A0AAX0S0R3"/>
<name>A0AAX0S0R3_9BACI</name>
<protein>
    <submittedName>
        <fullName evidence="1">Uracil-DNA glycosylase</fullName>
    </submittedName>
</protein>
<evidence type="ECO:0000313" key="2">
    <source>
        <dbReference type="Proteomes" id="UP000220106"/>
    </source>
</evidence>
<dbReference type="EMBL" id="NUEQ01000034">
    <property type="protein sequence ID" value="PEJ30372.1"/>
    <property type="molecule type" value="Genomic_DNA"/>
</dbReference>
<comment type="caution">
    <text evidence="1">The sequence shown here is derived from an EMBL/GenBank/DDBJ whole genome shotgun (WGS) entry which is preliminary data.</text>
</comment>
<reference evidence="1 2" key="1">
    <citation type="submission" date="2017-09" db="EMBL/GenBank/DDBJ databases">
        <title>Large-scale bioinformatics analysis of Bacillus genomes uncovers conserved roles of natural products in bacterial physiology.</title>
        <authorList>
            <consortium name="Agbiome Team Llc"/>
            <person name="Bleich R.M."/>
            <person name="Kirk G.J."/>
            <person name="Santa Maria K.C."/>
            <person name="Allen S.E."/>
            <person name="Farag S."/>
            <person name="Shank E.A."/>
            <person name="Bowers A."/>
        </authorList>
    </citation>
    <scope>NUCLEOTIDE SEQUENCE [LARGE SCALE GENOMIC DNA]</scope>
    <source>
        <strain evidence="1 2">AFS003229</strain>
    </source>
</reference>
<organism evidence="1 2">
    <name type="scientific">Peribacillus butanolivorans</name>
    <dbReference type="NCBI Taxonomy" id="421767"/>
    <lineage>
        <taxon>Bacteria</taxon>
        <taxon>Bacillati</taxon>
        <taxon>Bacillota</taxon>
        <taxon>Bacilli</taxon>
        <taxon>Bacillales</taxon>
        <taxon>Bacillaceae</taxon>
        <taxon>Peribacillus</taxon>
    </lineage>
</organism>
<evidence type="ECO:0000313" key="1">
    <source>
        <dbReference type="EMBL" id="PEJ30372.1"/>
    </source>
</evidence>